<feature type="compositionally biased region" description="Basic residues" evidence="1">
    <location>
        <begin position="187"/>
        <end position="199"/>
    </location>
</feature>
<comment type="caution">
    <text evidence="2">The sequence shown here is derived from an EMBL/GenBank/DDBJ whole genome shotgun (WGS) entry which is preliminary data.</text>
</comment>
<dbReference type="EMBL" id="BRPK01000003">
    <property type="protein sequence ID" value="GLB36593.1"/>
    <property type="molecule type" value="Genomic_DNA"/>
</dbReference>
<evidence type="ECO:0000256" key="1">
    <source>
        <dbReference type="SAM" id="MobiDB-lite"/>
    </source>
</evidence>
<feature type="compositionally biased region" description="Low complexity" evidence="1">
    <location>
        <begin position="68"/>
        <end position="82"/>
    </location>
</feature>
<feature type="compositionally biased region" description="Basic residues" evidence="1">
    <location>
        <begin position="112"/>
        <end position="134"/>
    </location>
</feature>
<sequence length="286" mass="32270">MNARIPKLDGMSARPASIRHMQPNDSDSSSTSSLTYENIRLHNALVSQQNGSVLPVDHIRNQVVDTGSSSSCTSSPTPNSSNDPQIPDETSSTPFPSRLDSSTELDPEVRTRRVHFRPRVRITSGIKRHRHIHSPRTSSDRYLTPSSSRSSSPSSSISAPLRTRNDDEVDKPGWGPLGQRVALFSRDRRRTSRERRRPGKTLYDDALAASERTPLLPPRIQSPISDTEGCRERDLRDSAQDDAHLTAEVDQIFGTMPRRLLNYHWWWWKVEPVVCCTCLEESDSEF</sequence>
<feature type="region of interest" description="Disordered" evidence="1">
    <location>
        <begin position="65"/>
        <end position="201"/>
    </location>
</feature>
<feature type="compositionally biased region" description="Polar residues" evidence="1">
    <location>
        <begin position="88"/>
        <end position="104"/>
    </location>
</feature>
<gene>
    <name evidence="2" type="ORF">LshimejAT787_0308810</name>
</gene>
<name>A0A9P3UKE9_LYOSH</name>
<accession>A0A9P3UKE9</accession>
<keyword evidence="3" id="KW-1185">Reference proteome</keyword>
<protein>
    <submittedName>
        <fullName evidence="2">Uncharacterized protein</fullName>
    </submittedName>
</protein>
<dbReference type="AlphaFoldDB" id="A0A9P3UKE9"/>
<reference evidence="2" key="1">
    <citation type="submission" date="2022-07" db="EMBL/GenBank/DDBJ databases">
        <title>The genome of Lyophyllum shimeji provides insight into the initial evolution of ectomycorrhizal fungal genome.</title>
        <authorList>
            <person name="Kobayashi Y."/>
            <person name="Shibata T."/>
            <person name="Hirakawa H."/>
            <person name="Shigenobu S."/>
            <person name="Nishiyama T."/>
            <person name="Yamada A."/>
            <person name="Hasebe M."/>
            <person name="Kawaguchi M."/>
        </authorList>
    </citation>
    <scope>NUCLEOTIDE SEQUENCE</scope>
    <source>
        <strain evidence="2">AT787</strain>
    </source>
</reference>
<feature type="compositionally biased region" description="Low complexity" evidence="1">
    <location>
        <begin position="140"/>
        <end position="162"/>
    </location>
</feature>
<evidence type="ECO:0000313" key="3">
    <source>
        <dbReference type="Proteomes" id="UP001063166"/>
    </source>
</evidence>
<feature type="region of interest" description="Disordered" evidence="1">
    <location>
        <begin position="1"/>
        <end position="33"/>
    </location>
</feature>
<organism evidence="2 3">
    <name type="scientific">Lyophyllum shimeji</name>
    <name type="common">Hon-shimeji</name>
    <name type="synonym">Tricholoma shimeji</name>
    <dbReference type="NCBI Taxonomy" id="47721"/>
    <lineage>
        <taxon>Eukaryota</taxon>
        <taxon>Fungi</taxon>
        <taxon>Dikarya</taxon>
        <taxon>Basidiomycota</taxon>
        <taxon>Agaricomycotina</taxon>
        <taxon>Agaricomycetes</taxon>
        <taxon>Agaricomycetidae</taxon>
        <taxon>Agaricales</taxon>
        <taxon>Tricholomatineae</taxon>
        <taxon>Lyophyllaceae</taxon>
        <taxon>Lyophyllum</taxon>
    </lineage>
</organism>
<dbReference type="OrthoDB" id="3270420at2759"/>
<proteinExistence type="predicted"/>
<dbReference type="Proteomes" id="UP001063166">
    <property type="component" value="Unassembled WGS sequence"/>
</dbReference>
<evidence type="ECO:0000313" key="2">
    <source>
        <dbReference type="EMBL" id="GLB36593.1"/>
    </source>
</evidence>